<dbReference type="Proteomes" id="UP000256690">
    <property type="component" value="Unassembled WGS sequence"/>
</dbReference>
<evidence type="ECO:0000313" key="2">
    <source>
        <dbReference type="EMBL" id="RDW93256.1"/>
    </source>
</evidence>
<organism evidence="2 3">
    <name type="scientific">Aspergillus mulundensis</name>
    <dbReference type="NCBI Taxonomy" id="1810919"/>
    <lineage>
        <taxon>Eukaryota</taxon>
        <taxon>Fungi</taxon>
        <taxon>Dikarya</taxon>
        <taxon>Ascomycota</taxon>
        <taxon>Pezizomycotina</taxon>
        <taxon>Eurotiomycetes</taxon>
        <taxon>Eurotiomycetidae</taxon>
        <taxon>Eurotiales</taxon>
        <taxon>Aspergillaceae</taxon>
        <taxon>Aspergillus</taxon>
        <taxon>Aspergillus subgen. Nidulantes</taxon>
    </lineage>
</organism>
<feature type="domain" description="DUF7730" evidence="1">
    <location>
        <begin position="8"/>
        <end position="171"/>
    </location>
</feature>
<dbReference type="OrthoDB" id="4757095at2759"/>
<protein>
    <recommendedName>
        <fullName evidence="1">DUF7730 domain-containing protein</fullName>
    </recommendedName>
</protein>
<accession>A0A3D8T3X8</accession>
<dbReference type="PANTHER" id="PTHR38790">
    <property type="entry name" value="2EXR DOMAIN-CONTAINING PROTEIN-RELATED"/>
    <property type="match status" value="1"/>
</dbReference>
<dbReference type="PANTHER" id="PTHR38790:SF8">
    <property type="entry name" value="F-BOX DOMAIN-CONTAINING PROTEIN"/>
    <property type="match status" value="1"/>
</dbReference>
<name>A0A3D8T3X8_9EURO</name>
<evidence type="ECO:0000313" key="3">
    <source>
        <dbReference type="Proteomes" id="UP000256690"/>
    </source>
</evidence>
<dbReference type="Pfam" id="PF24864">
    <property type="entry name" value="DUF7730"/>
    <property type="match status" value="1"/>
</dbReference>
<dbReference type="InterPro" id="IPR056632">
    <property type="entry name" value="DUF7730"/>
</dbReference>
<dbReference type="EMBL" id="PVWQ01000001">
    <property type="protein sequence ID" value="RDW93256.1"/>
    <property type="molecule type" value="Genomic_DNA"/>
</dbReference>
<dbReference type="STRING" id="1810919.A0A3D8T3X8"/>
<dbReference type="GeneID" id="38110948"/>
<reference evidence="2 3" key="1">
    <citation type="journal article" date="2018" name="IMA Fungus">
        <title>IMA Genome-F 9: Draft genome sequence of Annulohypoxylon stygium, Aspergillus mulundensis, Berkeleyomyces basicola (syn. Thielaviopsis basicola), Ceratocystis smalleyi, two Cercospora beticola strains, Coleophoma cylindrospora, Fusarium fracticaudum, Phialophora cf. hyalina, and Morchella septimelata.</title>
        <authorList>
            <person name="Wingfield B.D."/>
            <person name="Bills G.F."/>
            <person name="Dong Y."/>
            <person name="Huang W."/>
            <person name="Nel W.J."/>
            <person name="Swalarsk-Parry B.S."/>
            <person name="Vaghefi N."/>
            <person name="Wilken P.M."/>
            <person name="An Z."/>
            <person name="de Beer Z.W."/>
            <person name="De Vos L."/>
            <person name="Chen L."/>
            <person name="Duong T.A."/>
            <person name="Gao Y."/>
            <person name="Hammerbacher A."/>
            <person name="Kikkert J.R."/>
            <person name="Li Y."/>
            <person name="Li H."/>
            <person name="Li K."/>
            <person name="Li Q."/>
            <person name="Liu X."/>
            <person name="Ma X."/>
            <person name="Naidoo K."/>
            <person name="Pethybridge S.J."/>
            <person name="Sun J."/>
            <person name="Steenkamp E.T."/>
            <person name="van der Nest M.A."/>
            <person name="van Wyk S."/>
            <person name="Wingfield M.J."/>
            <person name="Xiong C."/>
            <person name="Yue Q."/>
            <person name="Zhang X."/>
        </authorList>
    </citation>
    <scope>NUCLEOTIDE SEQUENCE [LARGE SCALE GENOMIC DNA]</scope>
    <source>
        <strain evidence="2 3">DSM 5745</strain>
    </source>
</reference>
<gene>
    <name evidence="2" type="ORF">DSM5745_00578</name>
</gene>
<evidence type="ECO:0000259" key="1">
    <source>
        <dbReference type="Pfam" id="PF24864"/>
    </source>
</evidence>
<dbReference type="AlphaFoldDB" id="A0A3D8T3X8"/>
<keyword evidence="3" id="KW-1185">Reference proteome</keyword>
<proteinExistence type="predicted"/>
<sequence length="264" mass="30799">MKSPEAKLERLPGEIRNRLYSYLFDIQRVEISRYMDENTGHSHLTHKLLPPRNLHTQNPTMLQYNKKGKLQTQLCISFVSKQFYQETLCLLYDCTQFVFSNTKCVYKFLNRVPRRAQAAIKHIELHHTMYNEPTSLEHREIKLRSDKNWYSLCEKISLTFKALSVLHVDMWVVCPSAGLEIGEPWSLPLLALSRVGKGKSKGLQFVKIQLRSPRFADVKLEHVARQLEWEMMSPIARQIRDDERIARELAGPVKAGKVMTLNFD</sequence>
<dbReference type="RefSeq" id="XP_026608439.1">
    <property type="nucleotide sequence ID" value="XM_026742594.1"/>
</dbReference>
<comment type="caution">
    <text evidence="2">The sequence shown here is derived from an EMBL/GenBank/DDBJ whole genome shotgun (WGS) entry which is preliminary data.</text>
</comment>